<protein>
    <submittedName>
        <fullName evidence="2">Helix-turn-helix domain-containing protein</fullName>
    </submittedName>
</protein>
<evidence type="ECO:0000313" key="2">
    <source>
        <dbReference type="EMBL" id="SEG46829.1"/>
    </source>
</evidence>
<reference evidence="2 3" key="1">
    <citation type="submission" date="2016-10" db="EMBL/GenBank/DDBJ databases">
        <authorList>
            <person name="de Groot N.N."/>
        </authorList>
    </citation>
    <scope>NUCLEOTIDE SEQUENCE [LARGE SCALE GENOMIC DNA]</scope>
    <source>
        <strain evidence="2 3">DSM 22489</strain>
    </source>
</reference>
<accession>A0A1H6ADH7</accession>
<feature type="domain" description="Helix-turn-helix" evidence="1">
    <location>
        <begin position="9"/>
        <end position="56"/>
    </location>
</feature>
<dbReference type="InterPro" id="IPR041657">
    <property type="entry name" value="HTH_17"/>
</dbReference>
<keyword evidence="3" id="KW-1185">Reference proteome</keyword>
<name>A0A1H6ADH7_9BACT</name>
<dbReference type="RefSeq" id="WP_103933961.1">
    <property type="nucleotide sequence ID" value="NZ_FNVA01000005.1"/>
</dbReference>
<dbReference type="OrthoDB" id="123499at2"/>
<dbReference type="AlphaFoldDB" id="A0A1H6ADH7"/>
<dbReference type="Pfam" id="PF12728">
    <property type="entry name" value="HTH_17"/>
    <property type="match status" value="1"/>
</dbReference>
<proteinExistence type="predicted"/>
<dbReference type="Proteomes" id="UP000236728">
    <property type="component" value="Unassembled WGS sequence"/>
</dbReference>
<organism evidence="2 3">
    <name type="scientific">Bryocella elongata</name>
    <dbReference type="NCBI Taxonomy" id="863522"/>
    <lineage>
        <taxon>Bacteria</taxon>
        <taxon>Pseudomonadati</taxon>
        <taxon>Acidobacteriota</taxon>
        <taxon>Terriglobia</taxon>
        <taxon>Terriglobales</taxon>
        <taxon>Acidobacteriaceae</taxon>
        <taxon>Bryocella</taxon>
    </lineage>
</organism>
<gene>
    <name evidence="2" type="ORF">SAMN05421819_3094</name>
</gene>
<sequence length="72" mass="8291">MTTTRERRLYSAAQVQELLNISRHDVDRLINTGQLVGIRLCGEVRFDSKDLEVLIETYKRVAERTKDVKSVG</sequence>
<dbReference type="EMBL" id="FNVA01000005">
    <property type="protein sequence ID" value="SEG46829.1"/>
    <property type="molecule type" value="Genomic_DNA"/>
</dbReference>
<evidence type="ECO:0000259" key="1">
    <source>
        <dbReference type="Pfam" id="PF12728"/>
    </source>
</evidence>
<evidence type="ECO:0000313" key="3">
    <source>
        <dbReference type="Proteomes" id="UP000236728"/>
    </source>
</evidence>